<feature type="repeat" description="TPR" evidence="1">
    <location>
        <begin position="208"/>
        <end position="241"/>
    </location>
</feature>
<reference evidence="3 4" key="1">
    <citation type="submission" date="2019-07" db="EMBL/GenBank/DDBJ databases">
        <title>Draft genome assembly of a fouling barnacle, Amphibalanus amphitrite (Darwin, 1854): The first reference genome for Thecostraca.</title>
        <authorList>
            <person name="Kim W."/>
        </authorList>
    </citation>
    <scope>NUCLEOTIDE SEQUENCE [LARGE SCALE GENOMIC DNA]</scope>
    <source>
        <strain evidence="3">SNU_AA5</strain>
        <tissue evidence="3">Soma without cirri and trophi</tissue>
    </source>
</reference>
<dbReference type="Gene3D" id="1.25.40.10">
    <property type="entry name" value="Tetratricopeptide repeat domain"/>
    <property type="match status" value="1"/>
</dbReference>
<dbReference type="PANTHER" id="PTHR15544:SF0">
    <property type="entry name" value="TETRATRICOPEPTIDE REPEAT PROTEIN 33"/>
    <property type="match status" value="1"/>
</dbReference>
<feature type="repeat" description="TPR" evidence="1">
    <location>
        <begin position="140"/>
        <end position="173"/>
    </location>
</feature>
<comment type="caution">
    <text evidence="3">The sequence shown here is derived from an EMBL/GenBank/DDBJ whole genome shotgun (WGS) entry which is preliminary data.</text>
</comment>
<proteinExistence type="predicted"/>
<evidence type="ECO:0000313" key="4">
    <source>
        <dbReference type="Proteomes" id="UP000440578"/>
    </source>
</evidence>
<dbReference type="SUPFAM" id="SSF48452">
    <property type="entry name" value="TPR-like"/>
    <property type="match status" value="1"/>
</dbReference>
<protein>
    <submittedName>
        <fullName evidence="3">Tetratricopeptide repeat protein 33</fullName>
    </submittedName>
</protein>
<name>A0A6A4X756_AMPAM</name>
<dbReference type="PROSITE" id="PS50005">
    <property type="entry name" value="TPR"/>
    <property type="match status" value="2"/>
</dbReference>
<dbReference type="SMART" id="SM00028">
    <property type="entry name" value="TPR"/>
    <property type="match status" value="3"/>
</dbReference>
<keyword evidence="4" id="KW-1185">Reference proteome</keyword>
<dbReference type="InterPro" id="IPR052658">
    <property type="entry name" value="TPR-containing"/>
</dbReference>
<organism evidence="3 4">
    <name type="scientific">Amphibalanus amphitrite</name>
    <name type="common">Striped barnacle</name>
    <name type="synonym">Balanus amphitrite</name>
    <dbReference type="NCBI Taxonomy" id="1232801"/>
    <lineage>
        <taxon>Eukaryota</taxon>
        <taxon>Metazoa</taxon>
        <taxon>Ecdysozoa</taxon>
        <taxon>Arthropoda</taxon>
        <taxon>Crustacea</taxon>
        <taxon>Multicrustacea</taxon>
        <taxon>Cirripedia</taxon>
        <taxon>Thoracica</taxon>
        <taxon>Thoracicalcarea</taxon>
        <taxon>Balanomorpha</taxon>
        <taxon>Balanoidea</taxon>
        <taxon>Balanidae</taxon>
        <taxon>Amphibalaninae</taxon>
        <taxon>Amphibalanus</taxon>
    </lineage>
</organism>
<feature type="region of interest" description="Disordered" evidence="2">
    <location>
        <begin position="1"/>
        <end position="63"/>
    </location>
</feature>
<evidence type="ECO:0000313" key="3">
    <source>
        <dbReference type="EMBL" id="KAF0311960.1"/>
    </source>
</evidence>
<feature type="region of interest" description="Disordered" evidence="2">
    <location>
        <begin position="313"/>
        <end position="362"/>
    </location>
</feature>
<dbReference type="EMBL" id="VIIS01000203">
    <property type="protein sequence ID" value="KAF0311960.1"/>
    <property type="molecule type" value="Genomic_DNA"/>
</dbReference>
<feature type="region of interest" description="Disordered" evidence="2">
    <location>
        <begin position="81"/>
        <end position="131"/>
    </location>
</feature>
<dbReference type="Proteomes" id="UP000440578">
    <property type="component" value="Unassembled WGS sequence"/>
</dbReference>
<keyword evidence="1" id="KW-0802">TPR repeat</keyword>
<dbReference type="InterPro" id="IPR011990">
    <property type="entry name" value="TPR-like_helical_dom_sf"/>
</dbReference>
<accession>A0A6A4X756</accession>
<evidence type="ECO:0000256" key="1">
    <source>
        <dbReference type="PROSITE-ProRule" id="PRU00339"/>
    </source>
</evidence>
<feature type="compositionally biased region" description="Basic and acidic residues" evidence="2">
    <location>
        <begin position="328"/>
        <end position="342"/>
    </location>
</feature>
<dbReference type="OrthoDB" id="2423701at2759"/>
<feature type="compositionally biased region" description="Low complexity" evidence="2">
    <location>
        <begin position="121"/>
        <end position="131"/>
    </location>
</feature>
<dbReference type="PANTHER" id="PTHR15544">
    <property type="entry name" value="OSMOSIS RESPONSIVE FACTOR"/>
    <property type="match status" value="1"/>
</dbReference>
<feature type="compositionally biased region" description="Polar residues" evidence="2">
    <location>
        <begin position="1"/>
        <end position="11"/>
    </location>
</feature>
<feature type="compositionally biased region" description="Polar residues" evidence="2">
    <location>
        <begin position="107"/>
        <end position="119"/>
    </location>
</feature>
<gene>
    <name evidence="3" type="primary">TTC33_1</name>
    <name evidence="3" type="ORF">FJT64_001815</name>
</gene>
<dbReference type="AlphaFoldDB" id="A0A6A4X756"/>
<dbReference type="InterPro" id="IPR019734">
    <property type="entry name" value="TPR_rpt"/>
</dbReference>
<evidence type="ECO:0000256" key="2">
    <source>
        <dbReference type="SAM" id="MobiDB-lite"/>
    </source>
</evidence>
<sequence>MGNPTQVTSGTKAEGGAGTTPGNPAAVGGEEEYYDVLSQYGTAGDQRPRLEVLGANTEETASRKMSGFTWKKRSGQCLSGKPRLAAFSAPDDEASGSDSESGVATMAPSTDAPSDTPMQQPAAACSRPAAHPALSEDEQCAALREQGTALAELGRFWEALTFWDQAVALRPNDAELHEMRAQALLQLHELHPAAEAAARAAALRPRWSAAQQTLGRTLLGLGELSLARRAFSLALHLQPDDAELRTDDLLWTSCLLERARRRGCLGATGGVVSDEQTDTLLNLLRWPASATAGAARCHVDWQPLAEDWLAEEREKERAEELREEEQAEERARRDAEEEERQRRAAARRARNASCGDMSVDPE</sequence>